<dbReference type="AlphaFoldDB" id="A0A6J7LVD9"/>
<protein>
    <submittedName>
        <fullName evidence="1">Unannotated protein</fullName>
    </submittedName>
</protein>
<gene>
    <name evidence="1" type="ORF">UFOPK3772_03331</name>
</gene>
<dbReference type="EMBL" id="CAFBNE010000188">
    <property type="protein sequence ID" value="CAB4970423.1"/>
    <property type="molecule type" value="Genomic_DNA"/>
</dbReference>
<organism evidence="1">
    <name type="scientific">freshwater metagenome</name>
    <dbReference type="NCBI Taxonomy" id="449393"/>
    <lineage>
        <taxon>unclassified sequences</taxon>
        <taxon>metagenomes</taxon>
        <taxon>ecological metagenomes</taxon>
    </lineage>
</organism>
<evidence type="ECO:0000313" key="1">
    <source>
        <dbReference type="EMBL" id="CAB4970423.1"/>
    </source>
</evidence>
<accession>A0A6J7LVD9</accession>
<proteinExistence type="predicted"/>
<sequence length="179" mass="18233">MRIPRVVTTLFASALMAGTALGGTALTGAALTGSASAASSVTSLTFTTTMTSIETNLQTLPGGHTYGWNHFTGTTTWGNQSATIVFLGDVDYVNGSGPFGGYVTVTRADGTKLAFTTKGNALAEDKATDGIAARFASSLEVIGGTNAYARATGIGTMTGTRASEIGSPAKFVFKLSVRK</sequence>
<reference evidence="1" key="1">
    <citation type="submission" date="2020-05" db="EMBL/GenBank/DDBJ databases">
        <authorList>
            <person name="Chiriac C."/>
            <person name="Salcher M."/>
            <person name="Ghai R."/>
            <person name="Kavagutti S V."/>
        </authorList>
    </citation>
    <scope>NUCLEOTIDE SEQUENCE</scope>
</reference>
<name>A0A6J7LVD9_9ZZZZ</name>